<evidence type="ECO:0000259" key="1">
    <source>
        <dbReference type="Pfam" id="PF18765"/>
    </source>
</evidence>
<keyword evidence="3" id="KW-1185">Reference proteome</keyword>
<sequence>MDRTVKEISSEELEKYKKGLREKLFKEKEALEERYKRAWEVAEKAAGLLYSKYKAEKVMVFGSLINKEFFNKWSDVDIAVLGLDDKGFFKAVAEVSFLSKEFKIDIVDLENCSDSLKEKIIKEGKEL</sequence>
<proteinExistence type="predicted"/>
<dbReference type="STRING" id="520764.AN618_10660"/>
<dbReference type="EMBL" id="LOED01000010">
    <property type="protein sequence ID" value="KXG77514.1"/>
    <property type="molecule type" value="Genomic_DNA"/>
</dbReference>
<dbReference type="RefSeq" id="WP_187694884.1">
    <property type="nucleotide sequence ID" value="NZ_LOED01000010.1"/>
</dbReference>
<dbReference type="InterPro" id="IPR041633">
    <property type="entry name" value="Polbeta"/>
</dbReference>
<dbReference type="InParanoid" id="A0A140LAD9"/>
<dbReference type="Pfam" id="PF18765">
    <property type="entry name" value="Polbeta"/>
    <property type="match status" value="1"/>
</dbReference>
<dbReference type="AlphaFoldDB" id="A0A140LAD9"/>
<dbReference type="SUPFAM" id="SSF81301">
    <property type="entry name" value="Nucleotidyltransferase"/>
    <property type="match status" value="1"/>
</dbReference>
<accession>A0A140LAD9</accession>
<organism evidence="2 3">
    <name type="scientific">Fervidicola ferrireducens</name>
    <dbReference type="NCBI Taxonomy" id="520764"/>
    <lineage>
        <taxon>Bacteria</taxon>
        <taxon>Bacillati</taxon>
        <taxon>Bacillota</taxon>
        <taxon>Clostridia</taxon>
        <taxon>Thermosediminibacterales</taxon>
        <taxon>Thermosediminibacteraceae</taxon>
        <taxon>Fervidicola</taxon>
    </lineage>
</organism>
<dbReference type="InterPro" id="IPR024700">
    <property type="entry name" value="UCP020217"/>
</dbReference>
<protein>
    <recommendedName>
        <fullName evidence="1">Polymerase beta nucleotidyltransferase domain-containing protein</fullName>
    </recommendedName>
</protein>
<evidence type="ECO:0000313" key="2">
    <source>
        <dbReference type="EMBL" id="KXG77514.1"/>
    </source>
</evidence>
<feature type="domain" description="Polymerase beta nucleotidyltransferase" evidence="1">
    <location>
        <begin position="47"/>
        <end position="127"/>
    </location>
</feature>
<dbReference type="Proteomes" id="UP000070427">
    <property type="component" value="Unassembled WGS sequence"/>
</dbReference>
<dbReference type="PIRSF" id="PIRSF020217">
    <property type="entry name" value="UCP020217"/>
    <property type="match status" value="1"/>
</dbReference>
<gene>
    <name evidence="2" type="ORF">AN618_10660</name>
</gene>
<dbReference type="InterPro" id="IPR043519">
    <property type="entry name" value="NT_sf"/>
</dbReference>
<reference evidence="2 3" key="1">
    <citation type="submission" date="2015-12" db="EMBL/GenBank/DDBJ databases">
        <title>Draft genome sequnece of Fervidicola ferrireducens strain Y170.</title>
        <authorList>
            <person name="Patel B.K."/>
        </authorList>
    </citation>
    <scope>NUCLEOTIDE SEQUENCE [LARGE SCALE GENOMIC DNA]</scope>
    <source>
        <strain evidence="2 3">Y170</strain>
    </source>
</reference>
<comment type="caution">
    <text evidence="2">The sequence shown here is derived from an EMBL/GenBank/DDBJ whole genome shotgun (WGS) entry which is preliminary data.</text>
</comment>
<dbReference type="Gene3D" id="3.30.460.10">
    <property type="entry name" value="Beta Polymerase, domain 2"/>
    <property type="match status" value="1"/>
</dbReference>
<name>A0A140LAD9_9FIRM</name>
<dbReference type="CDD" id="cd05403">
    <property type="entry name" value="NT_KNTase_like"/>
    <property type="match status" value="1"/>
</dbReference>
<evidence type="ECO:0000313" key="3">
    <source>
        <dbReference type="Proteomes" id="UP000070427"/>
    </source>
</evidence>